<dbReference type="RefSeq" id="WP_135361486.1">
    <property type="nucleotide sequence ID" value="NZ_JBLVUM010000002.1"/>
</dbReference>
<dbReference type="InterPro" id="IPR009057">
    <property type="entry name" value="Homeodomain-like_sf"/>
</dbReference>
<evidence type="ECO:0000313" key="5">
    <source>
        <dbReference type="Proteomes" id="UP000297792"/>
    </source>
</evidence>
<dbReference type="GO" id="GO:0003700">
    <property type="term" value="F:DNA-binding transcription factor activity"/>
    <property type="evidence" value="ECO:0007669"/>
    <property type="project" value="TreeGrafter"/>
</dbReference>
<dbReference type="GO" id="GO:0000976">
    <property type="term" value="F:transcription cis-regulatory region binding"/>
    <property type="evidence" value="ECO:0007669"/>
    <property type="project" value="TreeGrafter"/>
</dbReference>
<dbReference type="PROSITE" id="PS50977">
    <property type="entry name" value="HTH_TETR_2"/>
    <property type="match status" value="1"/>
</dbReference>
<dbReference type="InterPro" id="IPR001647">
    <property type="entry name" value="HTH_TetR"/>
</dbReference>
<keyword evidence="2" id="KW-0238">DNA-binding</keyword>
<sequence>MNAQAKSADRRQLIIDAARRLFATRPYDQVTTAQVAKDAGVAYGLIAHHFTNKRGLYLAVMNEIAEEIAAVQTAAAPPGASLADQLRHALRSHIAHIDSYSGSFVALLRGALGADPEHQSAVEHLRWSGAQRILSALGIAEPVAPTLRTAMHGWIGYLDEMMIDRITHRDVDIDALVELAAAALAVTLRTAAALDDSITYTPEATAAIDAITRG</sequence>
<dbReference type="InterPro" id="IPR050109">
    <property type="entry name" value="HTH-type_TetR-like_transc_reg"/>
</dbReference>
<keyword evidence="5" id="KW-1185">Reference proteome</keyword>
<dbReference type="Pfam" id="PF21943">
    <property type="entry name" value="TetR_C_46"/>
    <property type="match status" value="1"/>
</dbReference>
<dbReference type="PANTHER" id="PTHR30055:SF174">
    <property type="entry name" value="TRANSCRIPTIONAL REGULATORY PROTEIN (PROBABLY TETR-FAMILY)-RELATED"/>
    <property type="match status" value="1"/>
</dbReference>
<dbReference type="InterPro" id="IPR054129">
    <property type="entry name" value="DesT_TetR_C"/>
</dbReference>
<organism evidence="4 5">
    <name type="scientific">Mycolicibacterium peregrinum</name>
    <name type="common">Mycobacterium peregrinum</name>
    <dbReference type="NCBI Taxonomy" id="43304"/>
    <lineage>
        <taxon>Bacteria</taxon>
        <taxon>Bacillati</taxon>
        <taxon>Actinomycetota</taxon>
        <taxon>Actinomycetes</taxon>
        <taxon>Mycobacteriales</taxon>
        <taxon>Mycobacteriaceae</taxon>
        <taxon>Mycolicibacterium</taxon>
    </lineage>
</organism>
<evidence type="ECO:0000256" key="2">
    <source>
        <dbReference type="ARBA" id="ARBA00023125"/>
    </source>
</evidence>
<dbReference type="EMBL" id="RWKA01000015">
    <property type="protein sequence ID" value="TGB38664.1"/>
    <property type="molecule type" value="Genomic_DNA"/>
</dbReference>
<keyword evidence="3" id="KW-0804">Transcription</keyword>
<accession>A0A4Z0HIM3</accession>
<dbReference type="SUPFAM" id="SSF46689">
    <property type="entry name" value="Homeodomain-like"/>
    <property type="match status" value="1"/>
</dbReference>
<comment type="caution">
    <text evidence="4">The sequence shown here is derived from an EMBL/GenBank/DDBJ whole genome shotgun (WGS) entry which is preliminary data.</text>
</comment>
<evidence type="ECO:0000256" key="3">
    <source>
        <dbReference type="ARBA" id="ARBA00023163"/>
    </source>
</evidence>
<name>A0A4Z0HIM3_MYCPR</name>
<evidence type="ECO:0000313" key="4">
    <source>
        <dbReference type="EMBL" id="TGB38664.1"/>
    </source>
</evidence>
<gene>
    <name evidence="4" type="ORF">EJD98_23875</name>
</gene>
<keyword evidence="1" id="KW-0805">Transcription regulation</keyword>
<reference evidence="4 5" key="1">
    <citation type="submission" date="2018-12" db="EMBL/GenBank/DDBJ databases">
        <title>Draft genome sequences of Mycolicibacterium peregrinum isolated from a pig with lymphadenitis and from soil on the same Japanese pig farm.</title>
        <authorList>
            <person name="Komatsu T."/>
            <person name="Ohya K."/>
            <person name="Sawai K."/>
            <person name="Odoi J.O."/>
            <person name="Otsu K."/>
            <person name="Ota A."/>
            <person name="Ito T."/>
            <person name="Kawai M."/>
            <person name="Maruyama F."/>
        </authorList>
    </citation>
    <scope>NUCLEOTIDE SEQUENCE [LARGE SCALE GENOMIC DNA]</scope>
    <source>
        <strain evidence="4 5">138</strain>
    </source>
</reference>
<dbReference type="Proteomes" id="UP000297792">
    <property type="component" value="Unassembled WGS sequence"/>
</dbReference>
<proteinExistence type="predicted"/>
<dbReference type="PRINTS" id="PR00455">
    <property type="entry name" value="HTHTETR"/>
</dbReference>
<protein>
    <submittedName>
        <fullName evidence="4">TetR/AcrR family transcriptional regulator</fullName>
    </submittedName>
</protein>
<dbReference type="Gene3D" id="1.10.357.10">
    <property type="entry name" value="Tetracycline Repressor, domain 2"/>
    <property type="match status" value="1"/>
</dbReference>
<dbReference type="PANTHER" id="PTHR30055">
    <property type="entry name" value="HTH-TYPE TRANSCRIPTIONAL REGULATOR RUTR"/>
    <property type="match status" value="1"/>
</dbReference>
<dbReference type="AlphaFoldDB" id="A0A4Z0HIM3"/>
<evidence type="ECO:0000256" key="1">
    <source>
        <dbReference type="ARBA" id="ARBA00023015"/>
    </source>
</evidence>
<dbReference type="Pfam" id="PF00440">
    <property type="entry name" value="TetR_N"/>
    <property type="match status" value="1"/>
</dbReference>